<dbReference type="SUPFAM" id="SSF54928">
    <property type="entry name" value="RNA-binding domain, RBD"/>
    <property type="match status" value="1"/>
</dbReference>
<evidence type="ECO:0000313" key="5">
    <source>
        <dbReference type="EMBL" id="GIY89261.1"/>
    </source>
</evidence>
<evidence type="ECO:0000256" key="1">
    <source>
        <dbReference type="ARBA" id="ARBA00022884"/>
    </source>
</evidence>
<gene>
    <name evidence="5" type="ORF">CDAR_59261</name>
</gene>
<dbReference type="PROSITE" id="PS50102">
    <property type="entry name" value="RRM"/>
    <property type="match status" value="1"/>
</dbReference>
<organism evidence="5 6">
    <name type="scientific">Caerostris darwini</name>
    <dbReference type="NCBI Taxonomy" id="1538125"/>
    <lineage>
        <taxon>Eukaryota</taxon>
        <taxon>Metazoa</taxon>
        <taxon>Ecdysozoa</taxon>
        <taxon>Arthropoda</taxon>
        <taxon>Chelicerata</taxon>
        <taxon>Arachnida</taxon>
        <taxon>Araneae</taxon>
        <taxon>Araneomorphae</taxon>
        <taxon>Entelegynae</taxon>
        <taxon>Araneoidea</taxon>
        <taxon>Araneidae</taxon>
        <taxon>Caerostris</taxon>
    </lineage>
</organism>
<dbReference type="EMBL" id="BPLQ01015594">
    <property type="protein sequence ID" value="GIY89261.1"/>
    <property type="molecule type" value="Genomic_DNA"/>
</dbReference>
<dbReference type="Gene3D" id="3.30.70.330">
    <property type="match status" value="1"/>
</dbReference>
<dbReference type="InterPro" id="IPR012677">
    <property type="entry name" value="Nucleotide-bd_a/b_plait_sf"/>
</dbReference>
<dbReference type="GO" id="GO:0003723">
    <property type="term" value="F:RNA binding"/>
    <property type="evidence" value="ECO:0007669"/>
    <property type="project" value="UniProtKB-UniRule"/>
</dbReference>
<dbReference type="Proteomes" id="UP001054837">
    <property type="component" value="Unassembled WGS sequence"/>
</dbReference>
<dbReference type="Pfam" id="PF00076">
    <property type="entry name" value="RRM_1"/>
    <property type="match status" value="1"/>
</dbReference>
<comment type="caution">
    <text evidence="5">The sequence shown here is derived from an EMBL/GenBank/DDBJ whole genome shotgun (WGS) entry which is preliminary data.</text>
</comment>
<dbReference type="AlphaFoldDB" id="A0AAV4X353"/>
<name>A0AAV4X353_9ARAC</name>
<feature type="region of interest" description="Disordered" evidence="3">
    <location>
        <begin position="89"/>
        <end position="113"/>
    </location>
</feature>
<protein>
    <recommendedName>
        <fullName evidence="4">RRM domain-containing protein</fullName>
    </recommendedName>
</protein>
<reference evidence="5 6" key="1">
    <citation type="submission" date="2021-06" db="EMBL/GenBank/DDBJ databases">
        <title>Caerostris darwini draft genome.</title>
        <authorList>
            <person name="Kono N."/>
            <person name="Arakawa K."/>
        </authorList>
    </citation>
    <scope>NUCLEOTIDE SEQUENCE [LARGE SCALE GENOMIC DNA]</scope>
</reference>
<evidence type="ECO:0000256" key="3">
    <source>
        <dbReference type="SAM" id="MobiDB-lite"/>
    </source>
</evidence>
<accession>A0AAV4X353</accession>
<keyword evidence="1 2" id="KW-0694">RNA-binding</keyword>
<evidence type="ECO:0000313" key="6">
    <source>
        <dbReference type="Proteomes" id="UP001054837"/>
    </source>
</evidence>
<sequence length="113" mass="12564">MHLSVAFPALSVLPPSHLPPSHFSVSKQQVFEHPLILEDRRLFVGMLSKTKSEDDVRKLFRPYGKVEQVTILRGRDGLSKGKIKRSKTCTEDLGHSYPPPSSKPCTALVPTSV</sequence>
<keyword evidence="6" id="KW-1185">Reference proteome</keyword>
<feature type="domain" description="RRM" evidence="4">
    <location>
        <begin position="40"/>
        <end position="81"/>
    </location>
</feature>
<proteinExistence type="predicted"/>
<evidence type="ECO:0000256" key="2">
    <source>
        <dbReference type="PROSITE-ProRule" id="PRU00176"/>
    </source>
</evidence>
<evidence type="ECO:0000259" key="4">
    <source>
        <dbReference type="PROSITE" id="PS50102"/>
    </source>
</evidence>
<dbReference type="InterPro" id="IPR000504">
    <property type="entry name" value="RRM_dom"/>
</dbReference>
<dbReference type="InterPro" id="IPR035979">
    <property type="entry name" value="RBD_domain_sf"/>
</dbReference>